<dbReference type="Proteomes" id="UP000790377">
    <property type="component" value="Unassembled WGS sequence"/>
</dbReference>
<feature type="non-terminal residue" evidence="1">
    <location>
        <position position="421"/>
    </location>
</feature>
<name>A0ACB7ZVZ2_9AGAM</name>
<keyword evidence="2" id="KW-1185">Reference proteome</keyword>
<evidence type="ECO:0000313" key="1">
    <source>
        <dbReference type="EMBL" id="KAH7904528.1"/>
    </source>
</evidence>
<evidence type="ECO:0000313" key="2">
    <source>
        <dbReference type="Proteomes" id="UP000790377"/>
    </source>
</evidence>
<sequence>MADGLPAGLPPPGTLAFEDVIISLGRSNLYPRQAWYCLGIFIFVGMFPVDVNSALQNGRDAEGARDGGPCHGSSLARMPLAFVNAYRVIAFRWTLNIGKSYTISLAEVFVGLAYIALLITWLLINTTDVEGQMFSIIYWSGCTGILAASQFPLITALGTKNSLVSLVAGVSYEKLNTLHRIVVGVCIVSLWVHAASESHSFPLKRNGNMVETRYYGIGHVHVVVRSVLASCASGSVRIVLLSPRHLRLNFPYRSIFPHFTYEGLDRSIRLVHLIPFNYSYFGFGSKLETGTMDATTELLADNVVRLRLRRPPHFHGSAGQTAYLIIPSVSRLPFEAHPFTIASIDSSSPVSGKLETKDDSNAPESGASFWKELVFIINVRKGFTKRLGEIAANNGKVKVFVDGPYGFPPNLSSYDTSVLVV</sequence>
<protein>
    <submittedName>
        <fullName evidence="1">Uncharacterized protein</fullName>
    </submittedName>
</protein>
<gene>
    <name evidence="1" type="ORF">BJ138DRAFT_1130916</name>
</gene>
<proteinExistence type="predicted"/>
<reference evidence="1" key="1">
    <citation type="journal article" date="2021" name="New Phytol.">
        <title>Evolutionary innovations through gain and loss of genes in the ectomycorrhizal Boletales.</title>
        <authorList>
            <person name="Wu G."/>
            <person name="Miyauchi S."/>
            <person name="Morin E."/>
            <person name="Kuo A."/>
            <person name="Drula E."/>
            <person name="Varga T."/>
            <person name="Kohler A."/>
            <person name="Feng B."/>
            <person name="Cao Y."/>
            <person name="Lipzen A."/>
            <person name="Daum C."/>
            <person name="Hundley H."/>
            <person name="Pangilinan J."/>
            <person name="Johnson J."/>
            <person name="Barry K."/>
            <person name="LaButti K."/>
            <person name="Ng V."/>
            <person name="Ahrendt S."/>
            <person name="Min B."/>
            <person name="Choi I.G."/>
            <person name="Park H."/>
            <person name="Plett J.M."/>
            <person name="Magnuson J."/>
            <person name="Spatafora J.W."/>
            <person name="Nagy L.G."/>
            <person name="Henrissat B."/>
            <person name="Grigoriev I.V."/>
            <person name="Yang Z.L."/>
            <person name="Xu J."/>
            <person name="Martin F.M."/>
        </authorList>
    </citation>
    <scope>NUCLEOTIDE SEQUENCE</scope>
    <source>
        <strain evidence="1">ATCC 28755</strain>
    </source>
</reference>
<dbReference type="EMBL" id="MU268443">
    <property type="protein sequence ID" value="KAH7904528.1"/>
    <property type="molecule type" value="Genomic_DNA"/>
</dbReference>
<organism evidence="1 2">
    <name type="scientific">Hygrophoropsis aurantiaca</name>
    <dbReference type="NCBI Taxonomy" id="72124"/>
    <lineage>
        <taxon>Eukaryota</taxon>
        <taxon>Fungi</taxon>
        <taxon>Dikarya</taxon>
        <taxon>Basidiomycota</taxon>
        <taxon>Agaricomycotina</taxon>
        <taxon>Agaricomycetes</taxon>
        <taxon>Agaricomycetidae</taxon>
        <taxon>Boletales</taxon>
        <taxon>Coniophorineae</taxon>
        <taxon>Hygrophoropsidaceae</taxon>
        <taxon>Hygrophoropsis</taxon>
    </lineage>
</organism>
<accession>A0ACB7ZVZ2</accession>
<comment type="caution">
    <text evidence="1">The sequence shown here is derived from an EMBL/GenBank/DDBJ whole genome shotgun (WGS) entry which is preliminary data.</text>
</comment>